<feature type="transmembrane region" description="Helical" evidence="1">
    <location>
        <begin position="46"/>
        <end position="66"/>
    </location>
</feature>
<feature type="transmembrane region" description="Helical" evidence="1">
    <location>
        <begin position="12"/>
        <end position="34"/>
    </location>
</feature>
<feature type="transmembrane region" description="Helical" evidence="1">
    <location>
        <begin position="131"/>
        <end position="154"/>
    </location>
</feature>
<reference evidence="3" key="1">
    <citation type="submission" date="2017-09" db="EMBL/GenBank/DDBJ databases">
        <title>Depth-based differentiation of microbial function through sediment-hosted aquifers and enrichment of novel symbionts in the deep terrestrial subsurface.</title>
        <authorList>
            <person name="Probst A.J."/>
            <person name="Ladd B."/>
            <person name="Jarett J.K."/>
            <person name="Geller-Mcgrath D.E."/>
            <person name="Sieber C.M.K."/>
            <person name="Emerson J.B."/>
            <person name="Anantharaman K."/>
            <person name="Thomas B.C."/>
            <person name="Malmstrom R."/>
            <person name="Stieglmeier M."/>
            <person name="Klingl A."/>
            <person name="Woyke T."/>
            <person name="Ryan C.M."/>
            <person name="Banfield J.F."/>
        </authorList>
    </citation>
    <scope>NUCLEOTIDE SEQUENCE [LARGE SCALE GENOMIC DNA]</scope>
</reference>
<keyword evidence="1" id="KW-0812">Transmembrane</keyword>
<feature type="transmembrane region" description="Helical" evidence="1">
    <location>
        <begin position="101"/>
        <end position="119"/>
    </location>
</feature>
<accession>A0A2H0V7G0</accession>
<organism evidence="2 3">
    <name type="scientific">Candidatus Falkowbacteria bacterium CG10_big_fil_rev_8_21_14_0_10_37_6</name>
    <dbReference type="NCBI Taxonomy" id="1974563"/>
    <lineage>
        <taxon>Bacteria</taxon>
        <taxon>Candidatus Falkowiibacteriota</taxon>
    </lineage>
</organism>
<evidence type="ECO:0000313" key="3">
    <source>
        <dbReference type="Proteomes" id="UP000228614"/>
    </source>
</evidence>
<dbReference type="Proteomes" id="UP000228614">
    <property type="component" value="Unassembled WGS sequence"/>
</dbReference>
<dbReference type="Pfam" id="PF06550">
    <property type="entry name" value="SPP"/>
    <property type="match status" value="1"/>
</dbReference>
<keyword evidence="1" id="KW-0472">Membrane</keyword>
<name>A0A2H0V7G0_9BACT</name>
<feature type="non-terminal residue" evidence="2">
    <location>
        <position position="170"/>
    </location>
</feature>
<comment type="caution">
    <text evidence="2">The sequence shown here is derived from an EMBL/GenBank/DDBJ whole genome shotgun (WGS) entry which is preliminary data.</text>
</comment>
<evidence type="ECO:0000256" key="1">
    <source>
        <dbReference type="SAM" id="Phobius"/>
    </source>
</evidence>
<dbReference type="AlphaFoldDB" id="A0A2H0V7G0"/>
<feature type="transmembrane region" description="Helical" evidence="1">
    <location>
        <begin position="73"/>
        <end position="95"/>
    </location>
</feature>
<dbReference type="InterPro" id="IPR010545">
    <property type="entry name" value="SPP"/>
</dbReference>
<keyword evidence="1" id="KW-1133">Transmembrane helix</keyword>
<sequence length="170" mass="19052">MIPHNLNLKMFLQELISFCLIGVIGIFSAVKIYSLNFVSGAQVSVISWWQFLLAFGVGTAIVLGLIRIMHGGLFLRIFFFFALFSGALITIGVFIPNNLAFIFSLLLVGFYIAWPRVWLHDLVLVLTLPGIAAFLGASLNPWTVVFILVFISIYDYIAVYKTKHMVNMAK</sequence>
<gene>
    <name evidence="2" type="ORF">COT95_00875</name>
</gene>
<protein>
    <submittedName>
        <fullName evidence="2">Uncharacterized protein</fullName>
    </submittedName>
</protein>
<evidence type="ECO:0000313" key="2">
    <source>
        <dbReference type="EMBL" id="PIR95037.1"/>
    </source>
</evidence>
<proteinExistence type="predicted"/>
<dbReference type="EMBL" id="PFAN01000052">
    <property type="protein sequence ID" value="PIR95037.1"/>
    <property type="molecule type" value="Genomic_DNA"/>
</dbReference>